<dbReference type="EMBL" id="HE575324">
    <property type="protein sequence ID" value="CCC96063.1"/>
    <property type="molecule type" value="Genomic_DNA"/>
</dbReference>
<feature type="compositionally biased region" description="Low complexity" evidence="1">
    <location>
        <begin position="365"/>
        <end position="381"/>
    </location>
</feature>
<feature type="compositionally biased region" description="Low complexity" evidence="1">
    <location>
        <begin position="419"/>
        <end position="448"/>
    </location>
</feature>
<accession>G0V340</accession>
<proteinExistence type="predicted"/>
<feature type="region of interest" description="Disordered" evidence="1">
    <location>
        <begin position="336"/>
        <end position="382"/>
    </location>
</feature>
<sequence>MTKTSSRKKTTENNADEANLWVIQRFRSVVQGLQIPAIDLSLYESCFVEPLKADPLNAKLQRALTVLCENLECHRCTTVKAVELCELRDCLVRCILKCCEIYEKSLIRGRLLKIVSHVLEPSTEEECCYFQHFRWAMEAHRSLTLQLVKAIFNWREQLSRPFAFHVSGENYIFRIIEDCELISRSALGTALRLQLSEHPLDAANMTDLCSGDDLAVPSYGFPTTSLTWKCVETENPALIDTLAGGNEKLMGLINKHKHEKPRAPSRKIAVLSVLGETIILGERALQEKLLLELQSLADRERFIPMLSIPSLIVFAESGLPLNGGAEWEKSVLLTSPPPSEACGLDTSSEPSIPKGKAKRPVVRKSGSADSATRSTTTSYSARMGCKSSGTLVSDTNSHDSQSLSSSWATITKNSSTVLSKDSVTSTTSRSSYSKTDSGGTGSLFSTFS</sequence>
<protein>
    <submittedName>
        <fullName evidence="2">Uncharacterized protein TCIL3000_11_15730</fullName>
    </submittedName>
</protein>
<evidence type="ECO:0000256" key="1">
    <source>
        <dbReference type="SAM" id="MobiDB-lite"/>
    </source>
</evidence>
<organism evidence="2">
    <name type="scientific">Trypanosoma congolense (strain IL3000)</name>
    <dbReference type="NCBI Taxonomy" id="1068625"/>
    <lineage>
        <taxon>Eukaryota</taxon>
        <taxon>Discoba</taxon>
        <taxon>Euglenozoa</taxon>
        <taxon>Kinetoplastea</taxon>
        <taxon>Metakinetoplastina</taxon>
        <taxon>Trypanosomatida</taxon>
        <taxon>Trypanosomatidae</taxon>
        <taxon>Trypanosoma</taxon>
        <taxon>Nannomonas</taxon>
    </lineage>
</organism>
<gene>
    <name evidence="2" type="ORF">TCIL3000_11_15730</name>
</gene>
<dbReference type="AlphaFoldDB" id="G0V340"/>
<dbReference type="VEuPathDB" id="TriTrypDB:TcIL3000.11.15730"/>
<reference evidence="2" key="1">
    <citation type="journal article" date="2012" name="Proc. Natl. Acad. Sci. U.S.A.">
        <title>Antigenic diversity is generated by distinct evolutionary mechanisms in African trypanosome species.</title>
        <authorList>
            <person name="Jackson A.P."/>
            <person name="Berry A."/>
            <person name="Aslett M."/>
            <person name="Allison H.C."/>
            <person name="Burton P."/>
            <person name="Vavrova-Anderson J."/>
            <person name="Brown R."/>
            <person name="Browne H."/>
            <person name="Corton N."/>
            <person name="Hauser H."/>
            <person name="Gamble J."/>
            <person name="Gilderthorp R."/>
            <person name="Marcello L."/>
            <person name="McQuillan J."/>
            <person name="Otto T.D."/>
            <person name="Quail M.A."/>
            <person name="Sanders M.J."/>
            <person name="van Tonder A."/>
            <person name="Ginger M.L."/>
            <person name="Field M.C."/>
            <person name="Barry J.D."/>
            <person name="Hertz-Fowler C."/>
            <person name="Berriman M."/>
        </authorList>
    </citation>
    <scope>NUCLEOTIDE SEQUENCE</scope>
    <source>
        <strain evidence="2">IL3000</strain>
    </source>
</reference>
<evidence type="ECO:0000313" key="2">
    <source>
        <dbReference type="EMBL" id="CCC96063.1"/>
    </source>
</evidence>
<feature type="region of interest" description="Disordered" evidence="1">
    <location>
        <begin position="415"/>
        <end position="448"/>
    </location>
</feature>
<name>G0V340_TRYCI</name>